<dbReference type="InterPro" id="IPR011992">
    <property type="entry name" value="EF-hand-dom_pair"/>
</dbReference>
<evidence type="ECO:0000259" key="5">
    <source>
        <dbReference type="PROSITE" id="PS50222"/>
    </source>
</evidence>
<dbReference type="EnsemblPlants" id="AUR62026154-RA">
    <property type="protein sequence ID" value="AUR62026154-RA:cds"/>
    <property type="gene ID" value="AUR62026154"/>
</dbReference>
<dbReference type="Gene3D" id="1.10.238.10">
    <property type="entry name" value="EF-hand"/>
    <property type="match status" value="2"/>
</dbReference>
<evidence type="ECO:0000313" key="7">
    <source>
        <dbReference type="Proteomes" id="UP000596660"/>
    </source>
</evidence>
<evidence type="ECO:0000256" key="4">
    <source>
        <dbReference type="SAM" id="MobiDB-lite"/>
    </source>
</evidence>
<dbReference type="Gramene" id="AUR62026154-RA">
    <property type="protein sequence ID" value="AUR62026154-RA:cds"/>
    <property type="gene ID" value="AUR62026154"/>
</dbReference>
<dbReference type="Pfam" id="PF13499">
    <property type="entry name" value="EF-hand_7"/>
    <property type="match status" value="2"/>
</dbReference>
<feature type="compositionally biased region" description="Low complexity" evidence="4">
    <location>
        <begin position="21"/>
        <end position="46"/>
    </location>
</feature>
<keyword evidence="3" id="KW-0106">Calcium</keyword>
<name>A0A803MAN7_CHEQI</name>
<dbReference type="PROSITE" id="PS00018">
    <property type="entry name" value="EF_HAND_1"/>
    <property type="match status" value="4"/>
</dbReference>
<feature type="domain" description="EF-hand" evidence="5">
    <location>
        <begin position="67"/>
        <end position="102"/>
    </location>
</feature>
<feature type="domain" description="EF-hand" evidence="5">
    <location>
        <begin position="143"/>
        <end position="178"/>
    </location>
</feature>
<dbReference type="GO" id="GO:0005509">
    <property type="term" value="F:calcium ion binding"/>
    <property type="evidence" value="ECO:0007669"/>
    <property type="project" value="InterPro"/>
</dbReference>
<dbReference type="SMR" id="A0A803MAN7"/>
<gene>
    <name evidence="6" type="primary">LOC110707390</name>
</gene>
<evidence type="ECO:0000256" key="1">
    <source>
        <dbReference type="ARBA" id="ARBA00022723"/>
    </source>
</evidence>
<keyword evidence="1" id="KW-0479">Metal-binding</keyword>
<sequence length="213" mass="23446">MKQLLKSMNPKQIFRSKKPKSSPSITKSEPPSFGSTSYSSSTSSDSSTHRRSGPAPGRTKSEDISLRPDPWTEEAFKMIDLDGDGKITRVELHSLFKRVRVNAPSLSEEEVAAMIKDIDMDGDGCISLKELEAVGSALDPTAANEEDLKGAFDFFDSDHDGKISASELHAGFVALGDERCTLEDCRRMIEGVDINNDGFVCFQDFSRMMSIPR</sequence>
<dbReference type="Proteomes" id="UP000596660">
    <property type="component" value="Unplaced"/>
</dbReference>
<dbReference type="GeneID" id="110707390"/>
<dbReference type="PROSITE" id="PS50222">
    <property type="entry name" value="EF_HAND_2"/>
    <property type="match status" value="4"/>
</dbReference>
<proteinExistence type="predicted"/>
<organism evidence="6 7">
    <name type="scientific">Chenopodium quinoa</name>
    <name type="common">Quinoa</name>
    <dbReference type="NCBI Taxonomy" id="63459"/>
    <lineage>
        <taxon>Eukaryota</taxon>
        <taxon>Viridiplantae</taxon>
        <taxon>Streptophyta</taxon>
        <taxon>Embryophyta</taxon>
        <taxon>Tracheophyta</taxon>
        <taxon>Spermatophyta</taxon>
        <taxon>Magnoliopsida</taxon>
        <taxon>eudicotyledons</taxon>
        <taxon>Gunneridae</taxon>
        <taxon>Pentapetalae</taxon>
        <taxon>Caryophyllales</taxon>
        <taxon>Chenopodiaceae</taxon>
        <taxon>Chenopodioideae</taxon>
        <taxon>Atripliceae</taxon>
        <taxon>Chenopodium</taxon>
    </lineage>
</organism>
<keyword evidence="2" id="KW-0677">Repeat</keyword>
<reference evidence="6" key="2">
    <citation type="submission" date="2021-03" db="UniProtKB">
        <authorList>
            <consortium name="EnsemblPlants"/>
        </authorList>
    </citation>
    <scope>IDENTIFICATION</scope>
</reference>
<dbReference type="PANTHER" id="PTHR10891">
    <property type="entry name" value="EF-HAND CALCIUM-BINDING DOMAIN CONTAINING PROTEIN"/>
    <property type="match status" value="1"/>
</dbReference>
<reference evidence="6" key="1">
    <citation type="journal article" date="2017" name="Nature">
        <title>The genome of Chenopodium quinoa.</title>
        <authorList>
            <person name="Jarvis D.E."/>
            <person name="Ho Y.S."/>
            <person name="Lightfoot D.J."/>
            <person name="Schmoeckel S.M."/>
            <person name="Li B."/>
            <person name="Borm T.J.A."/>
            <person name="Ohyanagi H."/>
            <person name="Mineta K."/>
            <person name="Michell C.T."/>
            <person name="Saber N."/>
            <person name="Kharbatia N.M."/>
            <person name="Rupper R.R."/>
            <person name="Sharp A.R."/>
            <person name="Dally N."/>
            <person name="Boughton B.A."/>
            <person name="Woo Y.H."/>
            <person name="Gao G."/>
            <person name="Schijlen E.G.W.M."/>
            <person name="Guo X."/>
            <person name="Momin A.A."/>
            <person name="Negrao S."/>
            <person name="Al-Babili S."/>
            <person name="Gehring C."/>
            <person name="Roessner U."/>
            <person name="Jung C."/>
            <person name="Murphy K."/>
            <person name="Arold S.T."/>
            <person name="Gojobori T."/>
            <person name="van der Linden C.G."/>
            <person name="van Loo E.N."/>
            <person name="Jellen E.N."/>
            <person name="Maughan P.J."/>
            <person name="Tester M."/>
        </authorList>
    </citation>
    <scope>NUCLEOTIDE SEQUENCE [LARGE SCALE GENOMIC DNA]</scope>
    <source>
        <strain evidence="6">cv. PI 614886</strain>
    </source>
</reference>
<feature type="domain" description="EF-hand" evidence="5">
    <location>
        <begin position="106"/>
        <end position="141"/>
    </location>
</feature>
<dbReference type="OMA" id="CMRMIAT"/>
<protein>
    <recommendedName>
        <fullName evidence="5">EF-hand domain-containing protein</fullName>
    </recommendedName>
</protein>
<dbReference type="AlphaFoldDB" id="A0A803MAN7"/>
<dbReference type="InterPro" id="IPR018247">
    <property type="entry name" value="EF_Hand_1_Ca_BS"/>
</dbReference>
<evidence type="ECO:0000313" key="6">
    <source>
        <dbReference type="EnsemblPlants" id="AUR62026154-RA:cds"/>
    </source>
</evidence>
<feature type="region of interest" description="Disordered" evidence="4">
    <location>
        <begin position="1"/>
        <end position="68"/>
    </location>
</feature>
<dbReference type="SMART" id="SM00054">
    <property type="entry name" value="EFh"/>
    <property type="match status" value="4"/>
</dbReference>
<dbReference type="SUPFAM" id="SSF47473">
    <property type="entry name" value="EF-hand"/>
    <property type="match status" value="1"/>
</dbReference>
<dbReference type="FunFam" id="1.10.238.10:FF:000001">
    <property type="entry name" value="Calmodulin 1"/>
    <property type="match status" value="1"/>
</dbReference>
<evidence type="ECO:0000256" key="3">
    <source>
        <dbReference type="ARBA" id="ARBA00022837"/>
    </source>
</evidence>
<dbReference type="InterPro" id="IPR002048">
    <property type="entry name" value="EF_hand_dom"/>
</dbReference>
<dbReference type="CDD" id="cd00051">
    <property type="entry name" value="EFh"/>
    <property type="match status" value="2"/>
</dbReference>
<dbReference type="InterPro" id="IPR039647">
    <property type="entry name" value="EF_hand_pair_protein_CML-like"/>
</dbReference>
<dbReference type="OrthoDB" id="26525at2759"/>
<accession>A0A803MAN7</accession>
<dbReference type="KEGG" id="cqi:110707390"/>
<feature type="domain" description="EF-hand" evidence="5">
    <location>
        <begin position="180"/>
        <end position="213"/>
    </location>
</feature>
<evidence type="ECO:0000256" key="2">
    <source>
        <dbReference type="ARBA" id="ARBA00022737"/>
    </source>
</evidence>
<dbReference type="RefSeq" id="XP_021741115.1">
    <property type="nucleotide sequence ID" value="XM_021885423.1"/>
</dbReference>
<keyword evidence="7" id="KW-1185">Reference proteome</keyword>